<reference evidence="4" key="1">
    <citation type="submission" date="2016-10" db="EMBL/GenBank/DDBJ databases">
        <authorList>
            <person name="Varghese N."/>
            <person name="Submissions S."/>
        </authorList>
    </citation>
    <scope>NUCLEOTIDE SEQUENCE [LARGE SCALE GENOMIC DNA]</scope>
    <source>
        <strain evidence="4">DSM 123</strain>
    </source>
</reference>
<feature type="region of interest" description="Disordered" evidence="1">
    <location>
        <begin position="1"/>
        <end position="22"/>
    </location>
</feature>
<evidence type="ECO:0000256" key="2">
    <source>
        <dbReference type="SAM" id="Phobius"/>
    </source>
</evidence>
<keyword evidence="2" id="KW-0472">Membrane</keyword>
<feature type="compositionally biased region" description="Basic and acidic residues" evidence="1">
    <location>
        <begin position="1"/>
        <end position="16"/>
    </location>
</feature>
<evidence type="ECO:0000313" key="4">
    <source>
        <dbReference type="Proteomes" id="UP000199615"/>
    </source>
</evidence>
<accession>A0A1H8XBI8</accession>
<sequence>MADDNGDKQNLRREGQDTETASTTTLLPMLIGGLVLIVIGMVLVMMFT</sequence>
<dbReference type="RefSeq" id="WP_175557772.1">
    <property type="nucleotide sequence ID" value="NZ_FODT01000019.1"/>
</dbReference>
<name>A0A1H8XBI8_9BRAD</name>
<evidence type="ECO:0000256" key="1">
    <source>
        <dbReference type="SAM" id="MobiDB-lite"/>
    </source>
</evidence>
<dbReference type="Proteomes" id="UP000199615">
    <property type="component" value="Unassembled WGS sequence"/>
</dbReference>
<keyword evidence="4" id="KW-1185">Reference proteome</keyword>
<keyword evidence="2" id="KW-1133">Transmembrane helix</keyword>
<evidence type="ECO:0000313" key="3">
    <source>
        <dbReference type="EMBL" id="SEP37334.1"/>
    </source>
</evidence>
<protein>
    <submittedName>
        <fullName evidence="3">Uncharacterized protein</fullName>
    </submittedName>
</protein>
<dbReference type="AlphaFoldDB" id="A0A1H8XBI8"/>
<proteinExistence type="predicted"/>
<keyword evidence="2" id="KW-0812">Transmembrane</keyword>
<feature type="transmembrane region" description="Helical" evidence="2">
    <location>
        <begin position="26"/>
        <end position="47"/>
    </location>
</feature>
<gene>
    <name evidence="3" type="ORF">SAMN05444123_11929</name>
</gene>
<dbReference type="EMBL" id="FODT01000019">
    <property type="protein sequence ID" value="SEP37334.1"/>
    <property type="molecule type" value="Genomic_DNA"/>
</dbReference>
<organism evidence="3 4">
    <name type="scientific">Rhodopseudomonas pseudopalustris</name>
    <dbReference type="NCBI Taxonomy" id="1513892"/>
    <lineage>
        <taxon>Bacteria</taxon>
        <taxon>Pseudomonadati</taxon>
        <taxon>Pseudomonadota</taxon>
        <taxon>Alphaproteobacteria</taxon>
        <taxon>Hyphomicrobiales</taxon>
        <taxon>Nitrobacteraceae</taxon>
        <taxon>Rhodopseudomonas</taxon>
    </lineage>
</organism>